<proteinExistence type="predicted"/>
<evidence type="ECO:0000313" key="2">
    <source>
        <dbReference type="EMBL" id="RUP16201.1"/>
    </source>
</evidence>
<evidence type="ECO:0000256" key="1">
    <source>
        <dbReference type="ARBA" id="ARBA00022801"/>
    </source>
</evidence>
<protein>
    <submittedName>
        <fullName evidence="2">Uncharacterized protein</fullName>
    </submittedName>
</protein>
<reference evidence="2 3" key="1">
    <citation type="journal article" date="2018" name="New Phytol.">
        <title>Phylogenomics of Endogonaceae and evolution of mycorrhizas within Mucoromycota.</title>
        <authorList>
            <person name="Chang Y."/>
            <person name="Desiro A."/>
            <person name="Na H."/>
            <person name="Sandor L."/>
            <person name="Lipzen A."/>
            <person name="Clum A."/>
            <person name="Barry K."/>
            <person name="Grigoriev I.V."/>
            <person name="Martin F.M."/>
            <person name="Stajich J.E."/>
            <person name="Smith M.E."/>
            <person name="Bonito G."/>
            <person name="Spatafora J.W."/>
        </authorList>
    </citation>
    <scope>NUCLEOTIDE SEQUENCE [LARGE SCALE GENOMIC DNA]</scope>
    <source>
        <strain evidence="2 3">GMNB39</strain>
    </source>
</reference>
<sequence>MFRSSWMGNTSHTTAKLVSTLNFSTVCTARSSPRKSGLTSTRIGLRPRPHLEFPLSCGPHALYYDTSRKRLILFLGYGDGARLGAWSVVKAAAQAANVAIVFPSVKAAIGPLSTLIANTHNSSSLSPKTIVATPVLLPWLSSIPAVILLGFPGTEGGNALASLLFDDAHANFGQIPSRSTQEPPVTR</sequence>
<name>A0A433B9P4_9FUNG</name>
<keyword evidence="1" id="KW-0378">Hydrolase</keyword>
<dbReference type="GO" id="GO:0004553">
    <property type="term" value="F:hydrolase activity, hydrolyzing O-glycosyl compounds"/>
    <property type="evidence" value="ECO:0007669"/>
    <property type="project" value="InterPro"/>
</dbReference>
<dbReference type="Proteomes" id="UP000268093">
    <property type="component" value="Unassembled WGS sequence"/>
</dbReference>
<keyword evidence="3" id="KW-1185">Reference proteome</keyword>
<dbReference type="InterPro" id="IPR036881">
    <property type="entry name" value="Glyco_hydro_3_C_sf"/>
</dbReference>
<evidence type="ECO:0000313" key="3">
    <source>
        <dbReference type="Proteomes" id="UP000268093"/>
    </source>
</evidence>
<organism evidence="2 3">
    <name type="scientific">Jimgerdemannia flammicorona</name>
    <dbReference type="NCBI Taxonomy" id="994334"/>
    <lineage>
        <taxon>Eukaryota</taxon>
        <taxon>Fungi</taxon>
        <taxon>Fungi incertae sedis</taxon>
        <taxon>Mucoromycota</taxon>
        <taxon>Mucoromycotina</taxon>
        <taxon>Endogonomycetes</taxon>
        <taxon>Endogonales</taxon>
        <taxon>Endogonaceae</taxon>
        <taxon>Jimgerdemannia</taxon>
    </lineage>
</organism>
<dbReference type="AlphaFoldDB" id="A0A433B9P4"/>
<dbReference type="Gene3D" id="3.40.50.1700">
    <property type="entry name" value="Glycoside hydrolase family 3 C-terminal domain"/>
    <property type="match status" value="1"/>
</dbReference>
<dbReference type="GO" id="GO:0005975">
    <property type="term" value="P:carbohydrate metabolic process"/>
    <property type="evidence" value="ECO:0007669"/>
    <property type="project" value="InterPro"/>
</dbReference>
<accession>A0A433B9P4</accession>
<gene>
    <name evidence="2" type="ORF">BC936DRAFT_139539</name>
</gene>
<comment type="caution">
    <text evidence="2">The sequence shown here is derived from an EMBL/GenBank/DDBJ whole genome shotgun (WGS) entry which is preliminary data.</text>
</comment>
<dbReference type="EMBL" id="RBNI01015279">
    <property type="protein sequence ID" value="RUP16201.1"/>
    <property type="molecule type" value="Genomic_DNA"/>
</dbReference>
<dbReference type="SUPFAM" id="SSF52279">
    <property type="entry name" value="Beta-D-glucan exohydrolase, C-terminal domain"/>
    <property type="match status" value="1"/>
</dbReference>